<comment type="catalytic activity">
    <reaction evidence="1">
        <text>Hydrolysis of terminal, non-reducing beta-D-glucosyl residues with release of beta-D-glucose.</text>
        <dbReference type="EC" id="3.2.1.21"/>
    </reaction>
</comment>
<evidence type="ECO:0000256" key="16">
    <source>
        <dbReference type="ARBA" id="ARBA00025512"/>
    </source>
</evidence>
<keyword evidence="15" id="KW-0624">Polysaccharide degradation</keyword>
<name>A0ABY6U3G2_BIOOC</name>
<organism evidence="22 23">
    <name type="scientific">Bionectria ochroleuca</name>
    <name type="common">Gliocladium roseum</name>
    <dbReference type="NCBI Taxonomy" id="29856"/>
    <lineage>
        <taxon>Eukaryota</taxon>
        <taxon>Fungi</taxon>
        <taxon>Dikarya</taxon>
        <taxon>Ascomycota</taxon>
        <taxon>Pezizomycotina</taxon>
        <taxon>Sordariomycetes</taxon>
        <taxon>Hypocreomycetidae</taxon>
        <taxon>Hypocreales</taxon>
        <taxon>Bionectriaceae</taxon>
        <taxon>Clonostachys</taxon>
    </lineage>
</organism>
<feature type="domain" description="Glycoside hydrolase family 31 TIM barrel" evidence="19">
    <location>
        <begin position="284"/>
        <end position="721"/>
    </location>
</feature>
<proteinExistence type="inferred from homology"/>
<keyword evidence="14" id="KW-0961">Cell wall biogenesis/degradation</keyword>
<keyword evidence="23" id="KW-1185">Reference proteome</keyword>
<dbReference type="EC" id="3.2.1.21" evidence="6"/>
<comment type="function">
    <text evidence="16">Glucosidase involved in the degradation of cellulosic biomass. Has both alpha- and beta-glucosidase activity.</text>
</comment>
<feature type="domain" description="Glycosyl hydrolase family 31 C-terminal" evidence="21">
    <location>
        <begin position="729"/>
        <end position="817"/>
    </location>
</feature>
<dbReference type="SUPFAM" id="SSF74650">
    <property type="entry name" value="Galactose mutarotase-like"/>
    <property type="match status" value="1"/>
</dbReference>
<feature type="domain" description="Glycoside hydrolase family 31 N-terminal" evidence="20">
    <location>
        <begin position="118"/>
        <end position="235"/>
    </location>
</feature>
<comment type="similarity">
    <text evidence="4 17">Belongs to the glycosyl hydrolase 31 family.</text>
</comment>
<evidence type="ECO:0000256" key="9">
    <source>
        <dbReference type="ARBA" id="ARBA00022729"/>
    </source>
</evidence>
<dbReference type="Pfam" id="PF13802">
    <property type="entry name" value="Gal_mutarotas_2"/>
    <property type="match status" value="1"/>
</dbReference>
<evidence type="ECO:0000256" key="4">
    <source>
        <dbReference type="ARBA" id="ARBA00007806"/>
    </source>
</evidence>
<comment type="catalytic activity">
    <reaction evidence="2">
        <text>Hydrolysis of terminal, non-reducing (1-&gt;4)-linked alpha-D-glucose residues with release of alpha-D-glucose.</text>
        <dbReference type="EC" id="3.2.1.20"/>
    </reaction>
</comment>
<evidence type="ECO:0000256" key="11">
    <source>
        <dbReference type="ARBA" id="ARBA00023180"/>
    </source>
</evidence>
<dbReference type="Pfam" id="PF01055">
    <property type="entry name" value="Glyco_hydro_31_2nd"/>
    <property type="match status" value="1"/>
</dbReference>
<evidence type="ECO:0000259" key="20">
    <source>
        <dbReference type="Pfam" id="PF13802"/>
    </source>
</evidence>
<protein>
    <recommendedName>
        <fullName evidence="7">Probable alpha/beta-glucosidase agdC</fullName>
        <ecNumber evidence="5">3.2.1.20</ecNumber>
        <ecNumber evidence="6">3.2.1.21</ecNumber>
    </recommendedName>
</protein>
<feature type="non-terminal residue" evidence="22">
    <location>
        <position position="1"/>
    </location>
</feature>
<dbReference type="InterPro" id="IPR013780">
    <property type="entry name" value="Glyco_hydro_b"/>
</dbReference>
<evidence type="ECO:0000313" key="22">
    <source>
        <dbReference type="EMBL" id="VUC25293.1"/>
    </source>
</evidence>
<evidence type="ECO:0000256" key="6">
    <source>
        <dbReference type="ARBA" id="ARBA00012744"/>
    </source>
</evidence>
<dbReference type="EMBL" id="CABFNS010000732">
    <property type="protein sequence ID" value="VUC25293.1"/>
    <property type="molecule type" value="Genomic_DNA"/>
</dbReference>
<reference evidence="22 23" key="1">
    <citation type="submission" date="2019-06" db="EMBL/GenBank/DDBJ databases">
        <authorList>
            <person name="Broberg M."/>
        </authorList>
    </citation>
    <scope>NUCLEOTIDE SEQUENCE [LARGE SCALE GENOMIC DNA]</scope>
</reference>
<keyword evidence="13 17" id="KW-0326">Glycosidase</keyword>
<evidence type="ECO:0000256" key="1">
    <source>
        <dbReference type="ARBA" id="ARBA00000448"/>
    </source>
</evidence>
<evidence type="ECO:0000256" key="3">
    <source>
        <dbReference type="ARBA" id="ARBA00004613"/>
    </source>
</evidence>
<dbReference type="CDD" id="cd14752">
    <property type="entry name" value="GH31_N"/>
    <property type="match status" value="1"/>
</dbReference>
<evidence type="ECO:0000256" key="5">
    <source>
        <dbReference type="ARBA" id="ARBA00012741"/>
    </source>
</evidence>
<evidence type="ECO:0000256" key="15">
    <source>
        <dbReference type="ARBA" id="ARBA00023326"/>
    </source>
</evidence>
<dbReference type="InterPro" id="IPR048395">
    <property type="entry name" value="Glyco_hydro_31_C"/>
</dbReference>
<evidence type="ECO:0000256" key="10">
    <source>
        <dbReference type="ARBA" id="ARBA00022801"/>
    </source>
</evidence>
<dbReference type="InterPro" id="IPR017853">
    <property type="entry name" value="GH"/>
</dbReference>
<evidence type="ECO:0000256" key="7">
    <source>
        <dbReference type="ARBA" id="ARBA00014002"/>
    </source>
</evidence>
<keyword evidence="9 18" id="KW-0732">Signal</keyword>
<dbReference type="EC" id="3.2.1.20" evidence="5"/>
<dbReference type="InterPro" id="IPR011013">
    <property type="entry name" value="Gal_mutarotase_sf_dom"/>
</dbReference>
<evidence type="ECO:0000256" key="17">
    <source>
        <dbReference type="RuleBase" id="RU361185"/>
    </source>
</evidence>
<evidence type="ECO:0000313" key="23">
    <source>
        <dbReference type="Proteomes" id="UP000766486"/>
    </source>
</evidence>
<keyword evidence="8" id="KW-0964">Secreted</keyword>
<dbReference type="PANTHER" id="PTHR22762">
    <property type="entry name" value="ALPHA-GLUCOSIDASE"/>
    <property type="match status" value="1"/>
</dbReference>
<keyword evidence="10 17" id="KW-0378">Hydrolase</keyword>
<feature type="signal peptide" evidence="18">
    <location>
        <begin position="1"/>
        <end position="31"/>
    </location>
</feature>
<evidence type="ECO:0000256" key="2">
    <source>
        <dbReference type="ARBA" id="ARBA00001657"/>
    </source>
</evidence>
<evidence type="ECO:0000256" key="18">
    <source>
        <dbReference type="SAM" id="SignalP"/>
    </source>
</evidence>
<comment type="subcellular location">
    <subcellularLocation>
        <location evidence="3">Secreted</location>
    </subcellularLocation>
</comment>
<dbReference type="PROSITE" id="PS00129">
    <property type="entry name" value="GLYCOSYL_HYDROL_F31_1"/>
    <property type="match status" value="1"/>
</dbReference>
<sequence length="934" mass="104434">IGILPKAAKMRFLKPSVALLQAALFVSFGTAQDVQYPDYSLLAKCPGYTASNVQTTDYGLTADLSLAGDACNAYGDDLKDLVLEVTYEDDSRLHVKIQDKGNQVYQIPESVFPRPDSKSSPDSNALKFDYEESPFSFRVSRRDSEEVLFDTSAASLIFESQYVRLRTKLPEDPYLYGLGEHTDDFRLSTKNYSRTLWNQDSYGVPEDSNLYGSQPLYLEHRESGSHGVFLLNSNGMDVMIDNNQEDGQFLEYNTLGGVLDFWFFAGPSPSEVTKQYAEVAGLPTFAPYWGLGFHQCRYGYQDAFAVAEVIYNYSQANIPLETMWTDIDYMDGRTIFTTDPERYPLGKLRSIVSYLHERNQHYIVMVDPAAGYKDYPTVTRGLEDNIFLLRNNGSVFLGVVWPGVTVFPDWFAENITTYWNNEFDLFFNPEDGIDIDGLWIDMNEPANIGCYFPCEDPYGSTEGFPPEPPAVRENPRPLPGFPCEFQPPDQGGCSSNSTKQVETIRSLLPMEVSTNQLIPRQEQAGDQSGLPGRDLLYPKYSIRNKAAYQPWSNAADGGLSNRTVDTNVLSQNGLAMYDTHNLYGTLMGSASYDAMRARRPDKRPLIITRSTFAGSGSKVGHWLGDNLSTWGHYRASIRTMLAFTSLYQFPMTGSDTCGFGDNTTEELCARWASLGAFNTFYRNHNQLDMVDQEFYLWDSVAESARKAINVRYRLLDYIYTAMAHASKDGTPVLYPVFYLYPEDKKTWALENQFFYGKGVLVAPVLEEGATSVDAYLPNDAFYDWHTHELICGKGGNHTFSDVDTTSIPLLIRSGVILPLRVSSANTTTSLREQDFELVLPLDMNGEATGELYFDDGESIDPANNGGVSWINLSFKDGELRIEGEFNYQVPVSISKITLLEGSQGCAGNATVNSAAAKRTTDVKLSLNEPGSLRV</sequence>
<dbReference type="Gene3D" id="2.60.40.1180">
    <property type="entry name" value="Golgi alpha-mannosidase II"/>
    <property type="match status" value="2"/>
</dbReference>
<dbReference type="SUPFAM" id="SSF51445">
    <property type="entry name" value="(Trans)glycosidases"/>
    <property type="match status" value="1"/>
</dbReference>
<evidence type="ECO:0000256" key="12">
    <source>
        <dbReference type="ARBA" id="ARBA00023277"/>
    </source>
</evidence>
<keyword evidence="11" id="KW-0325">Glycoprotein</keyword>
<dbReference type="PANTHER" id="PTHR22762:SF67">
    <property type="entry name" value="ALPHA_BETA-GLUCOSIDASE AGDC-RELATED"/>
    <property type="match status" value="1"/>
</dbReference>
<dbReference type="InterPro" id="IPR030458">
    <property type="entry name" value="Glyco_hydro_31_AS"/>
</dbReference>
<dbReference type="Proteomes" id="UP000766486">
    <property type="component" value="Unassembled WGS sequence"/>
</dbReference>
<gene>
    <name evidence="22" type="ORF">CLO192961_LOCUS160804</name>
</gene>
<dbReference type="CDD" id="cd06602">
    <property type="entry name" value="GH31_MGAM_SI_GAA"/>
    <property type="match status" value="1"/>
</dbReference>
<comment type="caution">
    <text evidence="22">The sequence shown here is derived from an EMBL/GenBank/DDBJ whole genome shotgun (WGS) entry which is preliminary data.</text>
</comment>
<feature type="chain" id="PRO_5046565578" description="Probable alpha/beta-glucosidase agdC" evidence="18">
    <location>
        <begin position="32"/>
        <end position="934"/>
    </location>
</feature>
<evidence type="ECO:0000259" key="19">
    <source>
        <dbReference type="Pfam" id="PF01055"/>
    </source>
</evidence>
<dbReference type="Pfam" id="PF21365">
    <property type="entry name" value="Glyco_hydro_31_3rd"/>
    <property type="match status" value="1"/>
</dbReference>
<dbReference type="SUPFAM" id="SSF51011">
    <property type="entry name" value="Glycosyl hydrolase domain"/>
    <property type="match status" value="1"/>
</dbReference>
<accession>A0ABY6U3G2</accession>
<dbReference type="Gene3D" id="2.60.40.1760">
    <property type="entry name" value="glycosyl hydrolase (family 31)"/>
    <property type="match status" value="1"/>
</dbReference>
<evidence type="ECO:0000256" key="13">
    <source>
        <dbReference type="ARBA" id="ARBA00023295"/>
    </source>
</evidence>
<dbReference type="InterPro" id="IPR000322">
    <property type="entry name" value="Glyco_hydro_31_TIM"/>
</dbReference>
<evidence type="ECO:0000259" key="21">
    <source>
        <dbReference type="Pfam" id="PF21365"/>
    </source>
</evidence>
<keyword evidence="12" id="KW-0119">Carbohydrate metabolism</keyword>
<dbReference type="Gene3D" id="3.20.20.80">
    <property type="entry name" value="Glycosidases"/>
    <property type="match status" value="2"/>
</dbReference>
<dbReference type="InterPro" id="IPR025887">
    <property type="entry name" value="Glyco_hydro_31_N_dom"/>
</dbReference>
<evidence type="ECO:0000256" key="14">
    <source>
        <dbReference type="ARBA" id="ARBA00023316"/>
    </source>
</evidence>
<evidence type="ECO:0000256" key="8">
    <source>
        <dbReference type="ARBA" id="ARBA00022525"/>
    </source>
</evidence>